<dbReference type="RefSeq" id="WP_380806260.1">
    <property type="nucleotide sequence ID" value="NZ_JBHUIV010000025.1"/>
</dbReference>
<reference evidence="3" key="1">
    <citation type="journal article" date="2019" name="Int. J. Syst. Evol. Microbiol.">
        <title>The Global Catalogue of Microorganisms (GCM) 10K type strain sequencing project: providing services to taxonomists for standard genome sequencing and annotation.</title>
        <authorList>
            <consortium name="The Broad Institute Genomics Platform"/>
            <consortium name="The Broad Institute Genome Sequencing Center for Infectious Disease"/>
            <person name="Wu L."/>
            <person name="Ma J."/>
        </authorList>
    </citation>
    <scope>NUCLEOTIDE SEQUENCE [LARGE SCALE GENOMIC DNA]</scope>
    <source>
        <strain evidence="3">KCTC 19812</strain>
    </source>
</reference>
<dbReference type="PANTHER" id="PTHR37691">
    <property type="entry name" value="BLR3518 PROTEIN"/>
    <property type="match status" value="1"/>
</dbReference>
<name>A0ABW5BBT7_9BACT</name>
<evidence type="ECO:0000256" key="1">
    <source>
        <dbReference type="SAM" id="SignalP"/>
    </source>
</evidence>
<keyword evidence="1" id="KW-0732">Signal</keyword>
<keyword evidence="3" id="KW-1185">Reference proteome</keyword>
<organism evidence="2 3">
    <name type="scientific">Shivajiella indica</name>
    <dbReference type="NCBI Taxonomy" id="872115"/>
    <lineage>
        <taxon>Bacteria</taxon>
        <taxon>Pseudomonadati</taxon>
        <taxon>Bacteroidota</taxon>
        <taxon>Cytophagia</taxon>
        <taxon>Cytophagales</taxon>
        <taxon>Cyclobacteriaceae</taxon>
        <taxon>Shivajiella</taxon>
    </lineage>
</organism>
<feature type="chain" id="PRO_5045890674" evidence="1">
    <location>
        <begin position="24"/>
        <end position="181"/>
    </location>
</feature>
<accession>A0ABW5BBT7</accession>
<dbReference type="SUPFAM" id="SSF75169">
    <property type="entry name" value="DsrEFH-like"/>
    <property type="match status" value="1"/>
</dbReference>
<protein>
    <submittedName>
        <fullName evidence="2">DsrE family protein</fullName>
    </submittedName>
</protein>
<dbReference type="InterPro" id="IPR027396">
    <property type="entry name" value="DsrEFH-like"/>
</dbReference>
<dbReference type="Proteomes" id="UP001597414">
    <property type="component" value="Unassembled WGS sequence"/>
</dbReference>
<dbReference type="PANTHER" id="PTHR37691:SF1">
    <property type="entry name" value="BLR3518 PROTEIN"/>
    <property type="match status" value="1"/>
</dbReference>
<gene>
    <name evidence="2" type="ORF">ACFSKV_18575</name>
</gene>
<dbReference type="Pfam" id="PF02635">
    <property type="entry name" value="DsrE"/>
    <property type="match status" value="1"/>
</dbReference>
<dbReference type="Gene3D" id="3.40.1260.10">
    <property type="entry name" value="DsrEFH-like"/>
    <property type="match status" value="1"/>
</dbReference>
<comment type="caution">
    <text evidence="2">The sequence shown here is derived from an EMBL/GenBank/DDBJ whole genome shotgun (WGS) entry which is preliminary data.</text>
</comment>
<sequence length="181" mass="20009">MFLSAKKFLASVILTALSISANCQTPQFPIVKGFGGIYEIPEATERPDPKTEFKIIIDLVSAADDPKQVNRMVDNIARMVNLHGIAGVPKENIKVKVAVHGGAIFSILDDSNYEKFYGVKNPNLPVYEALKNSGVEFYICGQSLIARNMMPSDMWQGAELALSMLTTLTKYVPQGYTLMRF</sequence>
<dbReference type="InterPro" id="IPR003787">
    <property type="entry name" value="Sulphur_relay_DsrE/F-like"/>
</dbReference>
<dbReference type="EMBL" id="JBHUIV010000025">
    <property type="protein sequence ID" value="MFD2203593.1"/>
    <property type="molecule type" value="Genomic_DNA"/>
</dbReference>
<evidence type="ECO:0000313" key="3">
    <source>
        <dbReference type="Proteomes" id="UP001597414"/>
    </source>
</evidence>
<feature type="signal peptide" evidence="1">
    <location>
        <begin position="1"/>
        <end position="23"/>
    </location>
</feature>
<evidence type="ECO:0000313" key="2">
    <source>
        <dbReference type="EMBL" id="MFD2203593.1"/>
    </source>
</evidence>
<proteinExistence type="predicted"/>